<evidence type="ECO:0000313" key="2">
    <source>
        <dbReference type="EMBL" id="EOT87620.1"/>
    </source>
</evidence>
<proteinExistence type="predicted"/>
<organism evidence="2 3">
    <name type="scientific">Enterococcus sulfureus ATCC 49903</name>
    <dbReference type="NCBI Taxonomy" id="1140003"/>
    <lineage>
        <taxon>Bacteria</taxon>
        <taxon>Bacillati</taxon>
        <taxon>Bacillota</taxon>
        <taxon>Bacilli</taxon>
        <taxon>Lactobacillales</taxon>
        <taxon>Enterococcaceae</taxon>
        <taxon>Enterococcus</taxon>
    </lineage>
</organism>
<feature type="transmembrane region" description="Helical" evidence="1">
    <location>
        <begin position="12"/>
        <end position="31"/>
    </location>
</feature>
<keyword evidence="1" id="KW-0812">Transmembrane</keyword>
<keyword evidence="3" id="KW-1185">Reference proteome</keyword>
<sequence>MTLFKKILGVKLYLWFVLLLALVTLVGSFFLRQSSGTSISTSQSVVNYIEEVNEQVFLNVGIEHVETKTNNTTIPWTKIGIPFSEKKALIILNYQAKLGIKSPAKIKEVSEHTYKITLPKYEVIGIELDPDKPYELYDSQGELLSYSTKDIDTGEIVAKTLSNSVQEKYLAQYTKQLNESAKNYYQTLLTPLNPDINLEFEFTE</sequence>
<dbReference type="Pfam" id="PF14014">
    <property type="entry name" value="DUF4230"/>
    <property type="match status" value="1"/>
</dbReference>
<evidence type="ECO:0000313" key="3">
    <source>
        <dbReference type="Proteomes" id="UP000015961"/>
    </source>
</evidence>
<dbReference type="AlphaFoldDB" id="S0PBG5"/>
<gene>
    <name evidence="2" type="ORF">I573_00677</name>
</gene>
<keyword evidence="1" id="KW-0472">Membrane</keyword>
<dbReference type="Proteomes" id="UP000015961">
    <property type="component" value="Unassembled WGS sequence"/>
</dbReference>
<dbReference type="STRING" id="1140003.OMY_00684"/>
<keyword evidence="1" id="KW-1133">Transmembrane helix</keyword>
<accession>S0PBG5</accession>
<comment type="caution">
    <text evidence="2">The sequence shown here is derived from an EMBL/GenBank/DDBJ whole genome shotgun (WGS) entry which is preliminary data.</text>
</comment>
<name>S0PBG5_9ENTE</name>
<dbReference type="InterPro" id="IPR025324">
    <property type="entry name" value="DUF4230"/>
</dbReference>
<dbReference type="PATRIC" id="fig|1140003.3.peg.677"/>
<dbReference type="eggNOG" id="ENOG50318ZT">
    <property type="taxonomic scope" value="Bacteria"/>
</dbReference>
<dbReference type="OrthoDB" id="2223087at2"/>
<dbReference type="RefSeq" id="WP_016185173.1">
    <property type="nucleotide sequence ID" value="NZ_ASWO01000001.1"/>
</dbReference>
<dbReference type="EMBL" id="ASWO01000001">
    <property type="protein sequence ID" value="EOT87620.1"/>
    <property type="molecule type" value="Genomic_DNA"/>
</dbReference>
<reference evidence="2 3" key="1">
    <citation type="submission" date="2013-03" db="EMBL/GenBank/DDBJ databases">
        <title>The Genome Sequence of Enterococcus sulfureus ATCC_49903 (PacBio/Illumina hybrid assembly).</title>
        <authorList>
            <consortium name="The Broad Institute Genomics Platform"/>
            <consortium name="The Broad Institute Genome Sequencing Center for Infectious Disease"/>
            <person name="Earl A."/>
            <person name="Russ C."/>
            <person name="Gilmore M."/>
            <person name="Surin D."/>
            <person name="Walker B."/>
            <person name="Young S."/>
            <person name="Zeng Q."/>
            <person name="Gargeya S."/>
            <person name="Fitzgerald M."/>
            <person name="Haas B."/>
            <person name="Abouelleil A."/>
            <person name="Allen A.W."/>
            <person name="Alvarado L."/>
            <person name="Arachchi H.M."/>
            <person name="Berlin A.M."/>
            <person name="Chapman S.B."/>
            <person name="Gainer-Dewar J."/>
            <person name="Goldberg J."/>
            <person name="Griggs A."/>
            <person name="Gujja S."/>
            <person name="Hansen M."/>
            <person name="Howarth C."/>
            <person name="Imamovic A."/>
            <person name="Ireland A."/>
            <person name="Larimer J."/>
            <person name="McCowan C."/>
            <person name="Murphy C."/>
            <person name="Pearson M."/>
            <person name="Poon T.W."/>
            <person name="Priest M."/>
            <person name="Roberts A."/>
            <person name="Saif S."/>
            <person name="Shea T."/>
            <person name="Sisk P."/>
            <person name="Sykes S."/>
            <person name="Wortman J."/>
            <person name="Nusbaum C."/>
            <person name="Birren B."/>
        </authorList>
    </citation>
    <scope>NUCLEOTIDE SEQUENCE [LARGE SCALE GENOMIC DNA]</scope>
    <source>
        <strain evidence="2 3">ATCC 49903</strain>
    </source>
</reference>
<evidence type="ECO:0000256" key="1">
    <source>
        <dbReference type="SAM" id="Phobius"/>
    </source>
</evidence>
<protein>
    <recommendedName>
        <fullName evidence="4">DUF4230 domain-containing protein</fullName>
    </recommendedName>
</protein>
<evidence type="ECO:0008006" key="4">
    <source>
        <dbReference type="Google" id="ProtNLM"/>
    </source>
</evidence>